<comment type="caution">
    <text evidence="1">The sequence shown here is derived from an EMBL/GenBank/DDBJ whole genome shotgun (WGS) entry which is preliminary data.</text>
</comment>
<organism evidence="1 2">
    <name type="scientific">Sphaerodactylus townsendi</name>
    <dbReference type="NCBI Taxonomy" id="933632"/>
    <lineage>
        <taxon>Eukaryota</taxon>
        <taxon>Metazoa</taxon>
        <taxon>Chordata</taxon>
        <taxon>Craniata</taxon>
        <taxon>Vertebrata</taxon>
        <taxon>Euteleostomi</taxon>
        <taxon>Lepidosauria</taxon>
        <taxon>Squamata</taxon>
        <taxon>Bifurcata</taxon>
        <taxon>Gekkota</taxon>
        <taxon>Sphaerodactylidae</taxon>
        <taxon>Sphaerodactylus</taxon>
    </lineage>
</organism>
<keyword evidence="2" id="KW-1185">Reference proteome</keyword>
<proteinExistence type="predicted"/>
<reference evidence="1" key="1">
    <citation type="submission" date="2021-08" db="EMBL/GenBank/DDBJ databases">
        <title>The first chromosome-level gecko genome reveals the dynamic sex chromosomes of Neotropical dwarf geckos (Sphaerodactylidae: Sphaerodactylus).</title>
        <authorList>
            <person name="Pinto B.J."/>
            <person name="Keating S.E."/>
            <person name="Gamble T."/>
        </authorList>
    </citation>
    <scope>NUCLEOTIDE SEQUENCE</scope>
    <source>
        <strain evidence="1">TG3544</strain>
    </source>
</reference>
<gene>
    <name evidence="1" type="ORF">K3G42_012070</name>
</gene>
<protein>
    <submittedName>
        <fullName evidence="1">Uncharacterized protein</fullName>
    </submittedName>
</protein>
<accession>A0ACB8EB60</accession>
<evidence type="ECO:0000313" key="2">
    <source>
        <dbReference type="Proteomes" id="UP000827872"/>
    </source>
</evidence>
<sequence>MTATPNFLMVFVLPILTVAGKEVAQPSTHCSLFGDDHIKTFDVSLYDFAGDCSYLLAGDCHRRSFSLLGDYQNGRRNSLSLYLGEYFDARLSLDGTVTQGGKRISIPYASNGVFIETEAGYYKMSSEEHGFIAKVDISGNIQIALANKHYNRTCGLCGNFNRFAEDDFMTQEVLIQCT</sequence>
<dbReference type="EMBL" id="CM037627">
    <property type="protein sequence ID" value="KAH7989640.1"/>
    <property type="molecule type" value="Genomic_DNA"/>
</dbReference>
<evidence type="ECO:0000313" key="1">
    <source>
        <dbReference type="EMBL" id="KAH7989640.1"/>
    </source>
</evidence>
<dbReference type="Proteomes" id="UP000827872">
    <property type="component" value="Linkage Group LG14"/>
</dbReference>
<name>A0ACB8EB60_9SAUR</name>